<protein>
    <submittedName>
        <fullName evidence="2">Uncharacterized protein</fullName>
    </submittedName>
</protein>
<gene>
    <name evidence="2" type="ORF">Fot_42500</name>
</gene>
<dbReference type="AlphaFoldDB" id="A0ABD1RLD3"/>
<proteinExistence type="predicted"/>
<evidence type="ECO:0000313" key="3">
    <source>
        <dbReference type="Proteomes" id="UP001604277"/>
    </source>
</evidence>
<evidence type="ECO:0000256" key="1">
    <source>
        <dbReference type="SAM" id="MobiDB-lite"/>
    </source>
</evidence>
<accession>A0ABD1RLD3</accession>
<name>A0ABD1RLD3_9LAMI</name>
<keyword evidence="3" id="KW-1185">Reference proteome</keyword>
<reference evidence="3" key="1">
    <citation type="submission" date="2024-07" db="EMBL/GenBank/DDBJ databases">
        <title>Two chromosome-level genome assemblies of Korean endemic species Abeliophyllum distichum and Forsythia ovata (Oleaceae).</title>
        <authorList>
            <person name="Jang H."/>
        </authorList>
    </citation>
    <scope>NUCLEOTIDE SEQUENCE [LARGE SCALE GENOMIC DNA]</scope>
</reference>
<organism evidence="2 3">
    <name type="scientific">Forsythia ovata</name>
    <dbReference type="NCBI Taxonomy" id="205694"/>
    <lineage>
        <taxon>Eukaryota</taxon>
        <taxon>Viridiplantae</taxon>
        <taxon>Streptophyta</taxon>
        <taxon>Embryophyta</taxon>
        <taxon>Tracheophyta</taxon>
        <taxon>Spermatophyta</taxon>
        <taxon>Magnoliopsida</taxon>
        <taxon>eudicotyledons</taxon>
        <taxon>Gunneridae</taxon>
        <taxon>Pentapetalae</taxon>
        <taxon>asterids</taxon>
        <taxon>lamiids</taxon>
        <taxon>Lamiales</taxon>
        <taxon>Oleaceae</taxon>
        <taxon>Forsythieae</taxon>
        <taxon>Forsythia</taxon>
    </lineage>
</organism>
<comment type="caution">
    <text evidence="2">The sequence shown here is derived from an EMBL/GenBank/DDBJ whole genome shotgun (WGS) entry which is preliminary data.</text>
</comment>
<dbReference type="EMBL" id="JBFOLJ010000012">
    <property type="protein sequence ID" value="KAL2489208.1"/>
    <property type="molecule type" value="Genomic_DNA"/>
</dbReference>
<dbReference type="Proteomes" id="UP001604277">
    <property type="component" value="Unassembled WGS sequence"/>
</dbReference>
<feature type="region of interest" description="Disordered" evidence="1">
    <location>
        <begin position="34"/>
        <end position="59"/>
    </location>
</feature>
<sequence length="100" mass="10807">MEKGSASGVQDSLNGLNFSKKIYFEDVGSRVQAKTRGRLSPVVAPRLPPPLLAKKEMGGDGGVPAMQNWVVTDLLSPLPSQNHVFRASECKAKNKENSKN</sequence>
<evidence type="ECO:0000313" key="2">
    <source>
        <dbReference type="EMBL" id="KAL2489208.1"/>
    </source>
</evidence>